<dbReference type="PANTHER" id="PTHR28094">
    <property type="entry name" value="MEIOTICALLY UP-REGULATED GENE 113 PROTEIN"/>
    <property type="match status" value="1"/>
</dbReference>
<evidence type="ECO:0000313" key="3">
    <source>
        <dbReference type="Proteomes" id="UP000092555"/>
    </source>
</evidence>
<name>A0A1A0HE81_9ASCO</name>
<dbReference type="AlphaFoldDB" id="A0A1A0HE81"/>
<feature type="region of interest" description="Disordered" evidence="1">
    <location>
        <begin position="33"/>
        <end position="66"/>
    </location>
</feature>
<dbReference type="EMBL" id="LXTC01000002">
    <property type="protein sequence ID" value="OBA22301.1"/>
    <property type="molecule type" value="Genomic_DNA"/>
</dbReference>
<dbReference type="GeneID" id="30030200"/>
<dbReference type="OrthoDB" id="4074785at2759"/>
<comment type="caution">
    <text evidence="2">The sequence shown here is derived from an EMBL/GenBank/DDBJ whole genome shotgun (WGS) entry which is preliminary data.</text>
</comment>
<reference evidence="2 3" key="1">
    <citation type="submission" date="2016-05" db="EMBL/GenBank/DDBJ databases">
        <title>Comparative genomics of biotechnologically important yeasts.</title>
        <authorList>
            <consortium name="DOE Joint Genome Institute"/>
            <person name="Riley R."/>
            <person name="Haridas S."/>
            <person name="Wolfe K.H."/>
            <person name="Lopes M.R."/>
            <person name="Hittinger C.T."/>
            <person name="Goker M."/>
            <person name="Salamov A."/>
            <person name="Wisecaver J."/>
            <person name="Long T.M."/>
            <person name="Aerts A.L."/>
            <person name="Barry K."/>
            <person name="Choi C."/>
            <person name="Clum A."/>
            <person name="Coughlan A.Y."/>
            <person name="Deshpande S."/>
            <person name="Douglass A.P."/>
            <person name="Hanson S.J."/>
            <person name="Klenk H.-P."/>
            <person name="LaButti K."/>
            <person name="Lapidus A."/>
            <person name="Lindquist E."/>
            <person name="Lipzen A."/>
            <person name="Meier-kolthoff J.P."/>
            <person name="Ohm R.A."/>
            <person name="Otillar R.P."/>
            <person name="Pangilinan J."/>
            <person name="Peng Y."/>
            <person name="Rokas A."/>
            <person name="Rosa C.A."/>
            <person name="Scheuner C."/>
            <person name="Sibirny A.A."/>
            <person name="Slot J.C."/>
            <person name="Stielow J.B."/>
            <person name="Sun H."/>
            <person name="Kurtzman C.P."/>
            <person name="Blackwell M."/>
            <person name="Grigoriev I.V."/>
            <person name="Jeffries T.W."/>
        </authorList>
    </citation>
    <scope>NUCLEOTIDE SEQUENCE [LARGE SCALE GENOMIC DNA]</scope>
    <source>
        <strain evidence="2 3">NRRL YB-4993</strain>
    </source>
</reference>
<protein>
    <submittedName>
        <fullName evidence="2">DUF1766-domain-containing protein</fullName>
    </submittedName>
</protein>
<dbReference type="RefSeq" id="XP_018712797.1">
    <property type="nucleotide sequence ID" value="XM_018857224.1"/>
</dbReference>
<dbReference type="Proteomes" id="UP000092555">
    <property type="component" value="Unassembled WGS sequence"/>
</dbReference>
<keyword evidence="3" id="KW-1185">Reference proteome</keyword>
<gene>
    <name evidence="2" type="ORF">METBIDRAFT_40066</name>
</gene>
<organism evidence="2 3">
    <name type="scientific">Metschnikowia bicuspidata var. bicuspidata NRRL YB-4993</name>
    <dbReference type="NCBI Taxonomy" id="869754"/>
    <lineage>
        <taxon>Eukaryota</taxon>
        <taxon>Fungi</taxon>
        <taxon>Dikarya</taxon>
        <taxon>Ascomycota</taxon>
        <taxon>Saccharomycotina</taxon>
        <taxon>Pichiomycetes</taxon>
        <taxon>Metschnikowiaceae</taxon>
        <taxon>Metschnikowia</taxon>
    </lineage>
</organism>
<sequence length="282" mass="32438">MCPKQCLGITKKGARCLIKVSKGEFCHYHVPRHQHTATRPGSRPNIFQSAQVPRKSANTSSLPATPKKDYATQPGYIYVYTLASFLSKHAKGGWVQTRNFSSDKRHKDKWVDVDMRRLETLLVKVGMTTKTPAIRILQWEAKCNHELQCLYPGSHPHLGKSSLLRMFGNLSIKSKPETKNLHAYVAHHHGFFVPQNVLHCEQLIHLILKLKYGRGEIHCTGCHEKSTDVEVKQSRFWNIFRSKEEAMARTDYNIHNEWFPVPRKSLDDVFSIISSECMKYKP</sequence>
<feature type="compositionally biased region" description="Polar residues" evidence="1">
    <location>
        <begin position="45"/>
        <end position="63"/>
    </location>
</feature>
<evidence type="ECO:0000313" key="2">
    <source>
        <dbReference type="EMBL" id="OBA22301.1"/>
    </source>
</evidence>
<evidence type="ECO:0000256" key="1">
    <source>
        <dbReference type="SAM" id="MobiDB-lite"/>
    </source>
</evidence>
<dbReference type="PANTHER" id="PTHR28094:SF1">
    <property type="entry name" value="MEIOTICALLY UP-REGULATED GENE 113 PROTEIN"/>
    <property type="match status" value="1"/>
</dbReference>
<proteinExistence type="predicted"/>
<dbReference type="InterPro" id="IPR053006">
    <property type="entry name" value="Meiosis_regulatory"/>
</dbReference>
<accession>A0A1A0HE81</accession>